<dbReference type="Gene3D" id="3.20.20.70">
    <property type="entry name" value="Aldolase class I"/>
    <property type="match status" value="1"/>
</dbReference>
<reference evidence="2 3" key="1">
    <citation type="submission" date="2024-04" db="EMBL/GenBank/DDBJ databases">
        <title>Draft genome sequence of Sessilibacter corallicola NBRC 116591.</title>
        <authorList>
            <person name="Miyakawa T."/>
            <person name="Kusuya Y."/>
            <person name="Miura T."/>
        </authorList>
    </citation>
    <scope>NUCLEOTIDE SEQUENCE [LARGE SCALE GENOMIC DNA]</scope>
    <source>
        <strain evidence="2 3">KU-00831-HH</strain>
    </source>
</reference>
<evidence type="ECO:0000313" key="2">
    <source>
        <dbReference type="EMBL" id="GAA6168366.1"/>
    </source>
</evidence>
<evidence type="ECO:0000313" key="3">
    <source>
        <dbReference type="Proteomes" id="UP001465153"/>
    </source>
</evidence>
<dbReference type="SMART" id="SM01130">
    <property type="entry name" value="DHDPS"/>
    <property type="match status" value="1"/>
</dbReference>
<dbReference type="SUPFAM" id="SSF51569">
    <property type="entry name" value="Aldolase"/>
    <property type="match status" value="1"/>
</dbReference>
<dbReference type="InterPro" id="IPR013785">
    <property type="entry name" value="Aldolase_TIM"/>
</dbReference>
<dbReference type="Proteomes" id="UP001465153">
    <property type="component" value="Unassembled WGS sequence"/>
</dbReference>
<dbReference type="PANTHER" id="PTHR42849">
    <property type="entry name" value="N-ACETYLNEURAMINATE LYASE"/>
    <property type="match status" value="1"/>
</dbReference>
<dbReference type="PANTHER" id="PTHR42849:SF1">
    <property type="entry name" value="N-ACETYLNEURAMINATE LYASE"/>
    <property type="match status" value="1"/>
</dbReference>
<protein>
    <submittedName>
        <fullName evidence="2">Dihydrodipicolinate synthase family protein</fullName>
    </submittedName>
</protein>
<name>A0ABQ0A9P1_9GAMM</name>
<gene>
    <name evidence="2" type="ORF">NBRC116591_21770</name>
</gene>
<keyword evidence="3" id="KW-1185">Reference proteome</keyword>
<keyword evidence="1" id="KW-0456">Lyase</keyword>
<dbReference type="InterPro" id="IPR002220">
    <property type="entry name" value="DapA-like"/>
</dbReference>
<dbReference type="RefSeq" id="WP_353303048.1">
    <property type="nucleotide sequence ID" value="NZ_BAABWN010000006.1"/>
</dbReference>
<dbReference type="Pfam" id="PF00701">
    <property type="entry name" value="DHDPS"/>
    <property type="match status" value="1"/>
</dbReference>
<dbReference type="EMBL" id="BAABWN010000006">
    <property type="protein sequence ID" value="GAA6168366.1"/>
    <property type="molecule type" value="Genomic_DNA"/>
</dbReference>
<proteinExistence type="predicted"/>
<accession>A0ABQ0A9P1</accession>
<evidence type="ECO:0000256" key="1">
    <source>
        <dbReference type="ARBA" id="ARBA00023239"/>
    </source>
</evidence>
<sequence length="268" mass="30330">MQSNNVYVPLVTPLSQTSSVCEQSVNNLVNYTKTYVTGFIPCLTSGEGWLLNPTQWETMCRYTRLAAPNHQVIAGIEKPTTEEVINYAKLAENIGANGVMITTPFGDKISQDEIIEHYRRVHDSVGINVYIYNESELSNNLTSESTLLTISELERVRGIKDSSNSDKLQSLIAKLKVNNVIFFQGWENKIANLSRQTGNICSLSNLYPRLCFEAANTPSENTQTLIHNLCEHHNIFDPRWYAYIKDHLKNLNLITNNYTLDKDFGETS</sequence>
<dbReference type="CDD" id="cd00408">
    <property type="entry name" value="DHDPS-like"/>
    <property type="match status" value="1"/>
</dbReference>
<comment type="caution">
    <text evidence="2">The sequence shown here is derived from an EMBL/GenBank/DDBJ whole genome shotgun (WGS) entry which is preliminary data.</text>
</comment>
<organism evidence="2 3">
    <name type="scientific">Sessilibacter corallicola</name>
    <dbReference type="NCBI Taxonomy" id="2904075"/>
    <lineage>
        <taxon>Bacteria</taxon>
        <taxon>Pseudomonadati</taxon>
        <taxon>Pseudomonadota</taxon>
        <taxon>Gammaproteobacteria</taxon>
        <taxon>Cellvibrionales</taxon>
        <taxon>Cellvibrionaceae</taxon>
        <taxon>Sessilibacter</taxon>
    </lineage>
</organism>